<dbReference type="EMBL" id="BJWL01000348">
    <property type="protein sequence ID" value="GFS40400.1"/>
    <property type="molecule type" value="Genomic_DNA"/>
</dbReference>
<dbReference type="SMART" id="SM01013">
    <property type="entry name" value="APC2"/>
    <property type="match status" value="1"/>
</dbReference>
<accession>A0A7J0DQQ6</accession>
<evidence type="ECO:0000259" key="9">
    <source>
        <dbReference type="PROSITE" id="PS50994"/>
    </source>
</evidence>
<dbReference type="AlphaFoldDB" id="A0A7J0DQQ6"/>
<keyword evidence="3" id="KW-0479">Metal-binding</keyword>
<dbReference type="Pfam" id="PF13976">
    <property type="entry name" value="gag_pre-integrs"/>
    <property type="match status" value="1"/>
</dbReference>
<organism evidence="10 11">
    <name type="scientific">Actinidia rufa</name>
    <dbReference type="NCBI Taxonomy" id="165716"/>
    <lineage>
        <taxon>Eukaryota</taxon>
        <taxon>Viridiplantae</taxon>
        <taxon>Streptophyta</taxon>
        <taxon>Embryophyta</taxon>
        <taxon>Tracheophyta</taxon>
        <taxon>Spermatophyta</taxon>
        <taxon>Magnoliopsida</taxon>
        <taxon>eudicotyledons</taxon>
        <taxon>Gunneridae</taxon>
        <taxon>Pentapetalae</taxon>
        <taxon>asterids</taxon>
        <taxon>Ericales</taxon>
        <taxon>Actinidiaceae</taxon>
        <taxon>Actinidia</taxon>
    </lineage>
</organism>
<keyword evidence="4" id="KW-0498">Mitosis</keyword>
<feature type="domain" description="Integrase catalytic" evidence="9">
    <location>
        <begin position="152"/>
        <end position="329"/>
    </location>
</feature>
<dbReference type="GO" id="GO:0016787">
    <property type="term" value="F:hydrolase activity"/>
    <property type="evidence" value="ECO:0007669"/>
    <property type="project" value="UniProtKB-KW"/>
</dbReference>
<dbReference type="OrthoDB" id="414945at2759"/>
<dbReference type="Gene3D" id="3.30.420.10">
    <property type="entry name" value="Ribonuclease H-like superfamily/Ribonuclease H"/>
    <property type="match status" value="1"/>
</dbReference>
<dbReference type="SUPFAM" id="SSF56672">
    <property type="entry name" value="DNA/RNA polymerases"/>
    <property type="match status" value="1"/>
</dbReference>
<dbReference type="PANTHER" id="PTHR42648:SF28">
    <property type="entry name" value="TRANSPOSON-ENCODED PROTEIN WITH RIBONUCLEASE H-LIKE AND RETROVIRUS ZINC FINGER-LIKE DOMAINS"/>
    <property type="match status" value="1"/>
</dbReference>
<protein>
    <recommendedName>
        <fullName evidence="1">Anaphase-promoting complex subunit 2</fullName>
    </recommendedName>
</protein>
<evidence type="ECO:0000256" key="3">
    <source>
        <dbReference type="ARBA" id="ARBA00022723"/>
    </source>
</evidence>
<name>A0A7J0DQQ6_9ERIC</name>
<dbReference type="InterPro" id="IPR014786">
    <property type="entry name" value="ANAPC2_C"/>
</dbReference>
<reference evidence="11" key="1">
    <citation type="submission" date="2019-07" db="EMBL/GenBank/DDBJ databases">
        <title>De Novo Assembly of kiwifruit Actinidia rufa.</title>
        <authorList>
            <person name="Sugita-Konishi S."/>
            <person name="Sato K."/>
            <person name="Mori E."/>
            <person name="Abe Y."/>
            <person name="Kisaki G."/>
            <person name="Hamano K."/>
            <person name="Suezawa K."/>
            <person name="Otani M."/>
            <person name="Fukuda T."/>
            <person name="Manabe T."/>
            <person name="Gomi K."/>
            <person name="Tabuchi M."/>
            <person name="Akimitsu K."/>
            <person name="Kataoka I."/>
        </authorList>
    </citation>
    <scope>NUCLEOTIDE SEQUENCE [LARGE SCALE GENOMIC DNA]</scope>
    <source>
        <strain evidence="11">cv. Fuchu</strain>
    </source>
</reference>
<dbReference type="Proteomes" id="UP000585474">
    <property type="component" value="Unassembled WGS sequence"/>
</dbReference>
<proteinExistence type="predicted"/>
<evidence type="ECO:0000256" key="8">
    <source>
        <dbReference type="SAM" id="MobiDB-lite"/>
    </source>
</evidence>
<dbReference type="FunFam" id="1.10.10.10:FF:000331">
    <property type="entry name" value="Anaphase-promoting complex subunit 2"/>
    <property type="match status" value="1"/>
</dbReference>
<evidence type="ECO:0000256" key="6">
    <source>
        <dbReference type="ARBA" id="ARBA00022801"/>
    </source>
</evidence>
<evidence type="ECO:0000256" key="4">
    <source>
        <dbReference type="ARBA" id="ARBA00022776"/>
    </source>
</evidence>
<dbReference type="InterPro" id="IPR036388">
    <property type="entry name" value="WH-like_DNA-bd_sf"/>
</dbReference>
<comment type="caution">
    <text evidence="10">The sequence shown here is derived from an EMBL/GenBank/DDBJ whole genome shotgun (WGS) entry which is preliminary data.</text>
</comment>
<keyword evidence="7" id="KW-0131">Cell cycle</keyword>
<dbReference type="InterPro" id="IPR039537">
    <property type="entry name" value="Retrotran_Ty1/copia-like"/>
</dbReference>
<dbReference type="InterPro" id="IPR013103">
    <property type="entry name" value="RVT_2"/>
</dbReference>
<evidence type="ECO:0000256" key="2">
    <source>
        <dbReference type="ARBA" id="ARBA00022618"/>
    </source>
</evidence>
<dbReference type="PANTHER" id="PTHR42648">
    <property type="entry name" value="TRANSPOSASE, PUTATIVE-RELATED"/>
    <property type="match status" value="1"/>
</dbReference>
<keyword evidence="2" id="KW-0132">Cell division</keyword>
<dbReference type="Gene3D" id="1.10.10.10">
    <property type="entry name" value="Winged helix-like DNA-binding domain superfamily/Winged helix DNA-binding domain"/>
    <property type="match status" value="1"/>
</dbReference>
<keyword evidence="6" id="KW-0378">Hydrolase</keyword>
<feature type="compositionally biased region" description="Low complexity" evidence="8">
    <location>
        <begin position="478"/>
        <end position="487"/>
    </location>
</feature>
<dbReference type="InterPro" id="IPR036390">
    <property type="entry name" value="WH_DNA-bd_sf"/>
</dbReference>
<dbReference type="GO" id="GO:0046872">
    <property type="term" value="F:metal ion binding"/>
    <property type="evidence" value="ECO:0007669"/>
    <property type="project" value="UniProtKB-KW"/>
</dbReference>
<feature type="region of interest" description="Disordered" evidence="8">
    <location>
        <begin position="476"/>
        <end position="502"/>
    </location>
</feature>
<keyword evidence="5" id="KW-0833">Ubl conjugation pathway</keyword>
<dbReference type="Pfam" id="PF07727">
    <property type="entry name" value="RVT_2"/>
    <property type="match status" value="2"/>
</dbReference>
<dbReference type="InterPro" id="IPR036397">
    <property type="entry name" value="RNaseH_sf"/>
</dbReference>
<dbReference type="Pfam" id="PF00665">
    <property type="entry name" value="rve"/>
    <property type="match status" value="1"/>
</dbReference>
<dbReference type="GO" id="GO:0005634">
    <property type="term" value="C:nucleus"/>
    <property type="evidence" value="ECO:0007669"/>
    <property type="project" value="UniProtKB-ARBA"/>
</dbReference>
<gene>
    <name evidence="10" type="ORF">Acr_00g0068310</name>
</gene>
<dbReference type="InterPro" id="IPR012337">
    <property type="entry name" value="RNaseH-like_sf"/>
</dbReference>
<dbReference type="PROSITE" id="PS50994">
    <property type="entry name" value="INTEGRASE"/>
    <property type="match status" value="1"/>
</dbReference>
<evidence type="ECO:0000256" key="7">
    <source>
        <dbReference type="ARBA" id="ARBA00023306"/>
    </source>
</evidence>
<sequence>MTTRSSGYGERDNCDCELSVTTSPDCVICCGCELFLSSCDLSLSAVDVSSFSLAAIYLSKDQVTRKQIETGRRVSDLYILKSLHIPPSPSSSSCTAVSSFYLDQKSSPFFLWHSRLGHLSSERLKLLVKSGFLGNISVSDIFECNGYKLAKISALPFTRSLSISTSHFQIVHIDLWGPSPIAIKGGSIYYVSFVDDYSRYTWVYLMAHKSDFYKVFRTFHSMVQTQFFTSIKILRSGLGGEYSLSEFIAFLDTHGIIHQSSCSDTPAQNGRAERKQRHLLDTARSLLLSSSVPSVFWGEAVLTAAYLLNRMPTPLLSGRSPYECLHGQVPNYSLLRVFGSSCFVFLPKKDRTKLSARCVLCVFLGYGIHQKGYRCYDPITKKLYVSRHVTFFERLPYFTLPSKAAPVAKKDLIFLDPFPADVSTEEYSSTLDIADIPLPATSPEVSDCPPPPTTSSLPFLIPLAPLVYSRRRVPSPIPSSSSVAPPSDFGNPDPPASRYLTRSRHPPVNFGFTNTCFSSSYRSFLSRIHTYFEPKSYKEACNDPHWVEAMNDELTALLKTQTWELTPLPIGKNLIGYKWVYKVKTHSDGSLEQYKARLVAQGFSQDASVATLKNALLNGHLSEEVYMRPPPRLSPPPGCCSSDWLPAVHDSTMFVRHTSHGLVLLLLYVDDMIITDSDSAAISDVKDHFFREFEMKDLGPLRYFLGIEVASSPKGYLLSQTKYIIDILHRANLTVDTPLKLHAKFSATDGVLLEDPTLYRELGILSESSGADSNDHTFTLVDGTVDTSKTGANTGGCEELLVGDDDGERSVASVEDQLHKEMTVYEKFITGMLTNFGSMALDRIHNTLKIFCVADPRYDKSLQQLQSFLSGLVAEEQLEIRDGMYILKK</sequence>
<dbReference type="InterPro" id="IPR057670">
    <property type="entry name" value="SH3_retrovirus"/>
</dbReference>
<dbReference type="SUPFAM" id="SSF46785">
    <property type="entry name" value="Winged helix' DNA-binding domain"/>
    <property type="match status" value="1"/>
</dbReference>
<dbReference type="InterPro" id="IPR001584">
    <property type="entry name" value="Integrase_cat-core"/>
</dbReference>
<dbReference type="Pfam" id="PF25597">
    <property type="entry name" value="SH3_retrovirus"/>
    <property type="match status" value="1"/>
</dbReference>
<evidence type="ECO:0000313" key="10">
    <source>
        <dbReference type="EMBL" id="GFS40400.1"/>
    </source>
</evidence>
<dbReference type="GO" id="GO:0015074">
    <property type="term" value="P:DNA integration"/>
    <property type="evidence" value="ECO:0007669"/>
    <property type="project" value="InterPro"/>
</dbReference>
<evidence type="ECO:0000256" key="1">
    <source>
        <dbReference type="ARBA" id="ARBA00016068"/>
    </source>
</evidence>
<evidence type="ECO:0000313" key="11">
    <source>
        <dbReference type="Proteomes" id="UP000585474"/>
    </source>
</evidence>
<evidence type="ECO:0000256" key="5">
    <source>
        <dbReference type="ARBA" id="ARBA00022786"/>
    </source>
</evidence>
<dbReference type="SUPFAM" id="SSF53098">
    <property type="entry name" value="Ribonuclease H-like"/>
    <property type="match status" value="1"/>
</dbReference>
<dbReference type="GO" id="GO:0051301">
    <property type="term" value="P:cell division"/>
    <property type="evidence" value="ECO:0007669"/>
    <property type="project" value="UniProtKB-KW"/>
</dbReference>
<dbReference type="InterPro" id="IPR025724">
    <property type="entry name" value="GAG-pre-integrase_dom"/>
</dbReference>
<dbReference type="InterPro" id="IPR043502">
    <property type="entry name" value="DNA/RNA_pol_sf"/>
</dbReference>
<keyword evidence="11" id="KW-1185">Reference proteome</keyword>
<dbReference type="GO" id="GO:0003676">
    <property type="term" value="F:nucleic acid binding"/>
    <property type="evidence" value="ECO:0007669"/>
    <property type="project" value="InterPro"/>
</dbReference>
<dbReference type="Pfam" id="PF08672">
    <property type="entry name" value="ANAPC2"/>
    <property type="match status" value="1"/>
</dbReference>